<dbReference type="InterPro" id="IPR011333">
    <property type="entry name" value="SKP1/BTB/POZ_sf"/>
</dbReference>
<evidence type="ECO:0000259" key="5">
    <source>
        <dbReference type="PROSITE" id="PS50097"/>
    </source>
</evidence>
<sequence>MFDITADKAITTATIRLKKMPAGAAQAAKASASAATTAEQQQQQNRRLPPRSMLNRNSTWLEKFKSICNSNPQQQPPKQQNLKICRRDVYCSSRLRAYETNFYWRIKGFDLLYGGQEAPPRERLESPIFNCGRGEHCCRFSLSIVTQPPTTTKTSDVSNSNNDEEEEEEEEEGYDDHKVNLMLEHKCELSRHRLPAASAARDDHGNSSFLRVSFSLGFLERGRGEPRLVQRGSVTLVRPELNYFGVENFCSLGDLLLADRDGGGGGSVLARNGSATLACRLRVVDASNRRDRSLRHHQPPVETLGREELDGLTEQLLSVDDALSSSYPFAHLLGSERLSDCRVISSADGREHDVPGHKLVIAHGSPLLGRCFEEQQQRDDVRIRDFGHCTVRRMLAWMYRGREGILADLGDWPDLVELHRAADRYEMPQLRAEAHWQLSRALTRRNCLDALLETHRSGPEGPLARTCLHVALRHLGWLLGQDEGRLLERKLGTEPSLYTKLLRGMMDHYVPVEVRDADDDNDDDDVDDEYRELGPDDERHIEKKCLPVELTENRPYTHKPFDGDRDYETRPIARYMTTRSFRVLLSSRIDRREPIFYFFFHHHVLKNFDTWAINSKSISMMAAASDYKDEPDVDENGIISPRRTTLIHHAVKNSKQIRDYDDLFPYLFEICGRFDVNYTDESGYTHFHAACQFSCIEVVRGFLEHGQDPNCVWPETGDSALYMALEYAESTSDIMEMLLRGGADPNLANNEGSTPLHIICKRDIYYRDDSAEYFFKINDELNQRVQVDARDKFGRTPLQCAVVNCSPYAVESLLNHGANLSSFVFPTFSQFDRRFKSYKNIQFKLVLAFDLLAVIEGLEKKGYELNRSEVLIIMKLFDKYKLFEAMADFDERWFDNEKVAKKARETMIKPNLSLYDLIHLRPHEVAKRLTYMDYYELANQKKLSWIRCPKNIILEYY</sequence>
<evidence type="ECO:0000256" key="3">
    <source>
        <dbReference type="PROSITE-ProRule" id="PRU00023"/>
    </source>
</evidence>
<dbReference type="SMART" id="SM00248">
    <property type="entry name" value="ANK"/>
    <property type="match status" value="5"/>
</dbReference>
<protein>
    <recommendedName>
        <fullName evidence="5">BTB domain-containing protein</fullName>
    </recommendedName>
</protein>
<dbReference type="Proteomes" id="UP000479190">
    <property type="component" value="Unassembled WGS sequence"/>
</dbReference>
<evidence type="ECO:0000256" key="4">
    <source>
        <dbReference type="SAM" id="MobiDB-lite"/>
    </source>
</evidence>
<dbReference type="PROSITE" id="PS50088">
    <property type="entry name" value="ANK_REPEAT"/>
    <property type="match status" value="1"/>
</dbReference>
<proteinExistence type="predicted"/>
<feature type="compositionally biased region" description="Polar residues" evidence="4">
    <location>
        <begin position="148"/>
        <end position="161"/>
    </location>
</feature>
<dbReference type="SUPFAM" id="SSF48403">
    <property type="entry name" value="Ankyrin repeat"/>
    <property type="match status" value="1"/>
</dbReference>
<keyword evidence="1" id="KW-0677">Repeat</keyword>
<organism evidence="6 7">
    <name type="scientific">Trichogramma brassicae</name>
    <dbReference type="NCBI Taxonomy" id="86971"/>
    <lineage>
        <taxon>Eukaryota</taxon>
        <taxon>Metazoa</taxon>
        <taxon>Ecdysozoa</taxon>
        <taxon>Arthropoda</taxon>
        <taxon>Hexapoda</taxon>
        <taxon>Insecta</taxon>
        <taxon>Pterygota</taxon>
        <taxon>Neoptera</taxon>
        <taxon>Endopterygota</taxon>
        <taxon>Hymenoptera</taxon>
        <taxon>Apocrita</taxon>
        <taxon>Proctotrupomorpha</taxon>
        <taxon>Chalcidoidea</taxon>
        <taxon>Trichogrammatidae</taxon>
        <taxon>Trichogramma</taxon>
    </lineage>
</organism>
<feature type="repeat" description="ANK" evidence="3">
    <location>
        <begin position="716"/>
        <end position="750"/>
    </location>
</feature>
<dbReference type="EMBL" id="CADCXV010000424">
    <property type="protein sequence ID" value="CAB0030106.1"/>
    <property type="molecule type" value="Genomic_DNA"/>
</dbReference>
<evidence type="ECO:0000256" key="2">
    <source>
        <dbReference type="ARBA" id="ARBA00023043"/>
    </source>
</evidence>
<dbReference type="Gene3D" id="3.30.710.10">
    <property type="entry name" value="Potassium Channel Kv1.1, Chain A"/>
    <property type="match status" value="1"/>
</dbReference>
<keyword evidence="2 3" id="KW-0040">ANK repeat</keyword>
<dbReference type="PROSITE" id="PS50097">
    <property type="entry name" value="BTB"/>
    <property type="match status" value="1"/>
</dbReference>
<dbReference type="InterPro" id="IPR036770">
    <property type="entry name" value="Ankyrin_rpt-contain_sf"/>
</dbReference>
<dbReference type="SMART" id="SM00225">
    <property type="entry name" value="BTB"/>
    <property type="match status" value="1"/>
</dbReference>
<feature type="region of interest" description="Disordered" evidence="4">
    <location>
        <begin position="30"/>
        <end position="52"/>
    </location>
</feature>
<feature type="compositionally biased region" description="Acidic residues" evidence="4">
    <location>
        <begin position="162"/>
        <end position="174"/>
    </location>
</feature>
<accession>A0A6H5I0I1</accession>
<dbReference type="InterPro" id="IPR000210">
    <property type="entry name" value="BTB/POZ_dom"/>
</dbReference>
<feature type="domain" description="BTB" evidence="5">
    <location>
        <begin position="339"/>
        <end position="407"/>
    </location>
</feature>
<dbReference type="PROSITE" id="PS50297">
    <property type="entry name" value="ANK_REP_REGION"/>
    <property type="match status" value="1"/>
</dbReference>
<dbReference type="OrthoDB" id="1711136at2759"/>
<evidence type="ECO:0000313" key="7">
    <source>
        <dbReference type="Proteomes" id="UP000479190"/>
    </source>
</evidence>
<reference evidence="6 7" key="1">
    <citation type="submission" date="2020-02" db="EMBL/GenBank/DDBJ databases">
        <authorList>
            <person name="Ferguson B K."/>
        </authorList>
    </citation>
    <scope>NUCLEOTIDE SEQUENCE [LARGE SCALE GENOMIC DNA]</scope>
</reference>
<dbReference type="AlphaFoldDB" id="A0A6H5I0I1"/>
<dbReference type="SUPFAM" id="SSF54695">
    <property type="entry name" value="POZ domain"/>
    <property type="match status" value="1"/>
</dbReference>
<dbReference type="PANTHER" id="PTHR24198">
    <property type="entry name" value="ANKYRIN REPEAT AND PROTEIN KINASE DOMAIN-CONTAINING PROTEIN"/>
    <property type="match status" value="1"/>
</dbReference>
<feature type="compositionally biased region" description="Low complexity" evidence="4">
    <location>
        <begin position="30"/>
        <end position="44"/>
    </location>
</feature>
<keyword evidence="7" id="KW-1185">Reference proteome</keyword>
<dbReference type="Pfam" id="PF00651">
    <property type="entry name" value="BTB"/>
    <property type="match status" value="1"/>
</dbReference>
<evidence type="ECO:0000256" key="1">
    <source>
        <dbReference type="ARBA" id="ARBA00022737"/>
    </source>
</evidence>
<evidence type="ECO:0000313" key="6">
    <source>
        <dbReference type="EMBL" id="CAB0030106.1"/>
    </source>
</evidence>
<dbReference type="PANTHER" id="PTHR24198:SF165">
    <property type="entry name" value="ANKYRIN REPEAT-CONTAINING PROTEIN-RELATED"/>
    <property type="match status" value="1"/>
</dbReference>
<dbReference type="InterPro" id="IPR002110">
    <property type="entry name" value="Ankyrin_rpt"/>
</dbReference>
<dbReference type="Gene3D" id="1.25.40.20">
    <property type="entry name" value="Ankyrin repeat-containing domain"/>
    <property type="match status" value="1"/>
</dbReference>
<gene>
    <name evidence="6" type="ORF">TBRA_LOCUS2122</name>
</gene>
<dbReference type="Pfam" id="PF12796">
    <property type="entry name" value="Ank_2"/>
    <property type="match status" value="1"/>
</dbReference>
<name>A0A6H5I0I1_9HYME</name>
<feature type="region of interest" description="Disordered" evidence="4">
    <location>
        <begin position="148"/>
        <end position="175"/>
    </location>
</feature>